<dbReference type="Proteomes" id="UP001305702">
    <property type="component" value="Chromosome"/>
</dbReference>
<organism evidence="2 3">
    <name type="scientific">Paenibacillus aurantius</name>
    <dbReference type="NCBI Taxonomy" id="2918900"/>
    <lineage>
        <taxon>Bacteria</taxon>
        <taxon>Bacillati</taxon>
        <taxon>Bacillota</taxon>
        <taxon>Bacilli</taxon>
        <taxon>Bacillales</taxon>
        <taxon>Paenibacillaceae</taxon>
        <taxon>Paenibacillus</taxon>
    </lineage>
</organism>
<feature type="compositionally biased region" description="Low complexity" evidence="1">
    <location>
        <begin position="448"/>
        <end position="468"/>
    </location>
</feature>
<dbReference type="AlphaFoldDB" id="A0AA96RDW0"/>
<reference evidence="2 3" key="1">
    <citation type="submission" date="2022-02" db="EMBL/GenBank/DDBJ databases">
        <title>Paenibacillus sp. MBLB1776 Whole Genome Shotgun Sequencing.</title>
        <authorList>
            <person name="Hwang C.Y."/>
            <person name="Cho E.-S."/>
            <person name="Seo M.-J."/>
        </authorList>
    </citation>
    <scope>NUCLEOTIDE SEQUENCE [LARGE SCALE GENOMIC DNA]</scope>
    <source>
        <strain evidence="2 3">MBLB1776</strain>
    </source>
</reference>
<evidence type="ECO:0000313" key="2">
    <source>
        <dbReference type="EMBL" id="WNQ11785.1"/>
    </source>
</evidence>
<dbReference type="KEGG" id="paun:MJA45_01650"/>
<dbReference type="Gene3D" id="2.170.120.30">
    <property type="match status" value="2"/>
</dbReference>
<proteinExistence type="predicted"/>
<dbReference type="InterPro" id="IPR012505">
    <property type="entry name" value="YbbR"/>
</dbReference>
<dbReference type="PANTHER" id="PTHR37804:SF1">
    <property type="entry name" value="CDAA REGULATORY PROTEIN CDAR"/>
    <property type="match status" value="1"/>
</dbReference>
<dbReference type="EMBL" id="CP130318">
    <property type="protein sequence ID" value="WNQ11785.1"/>
    <property type="molecule type" value="Genomic_DNA"/>
</dbReference>
<dbReference type="PANTHER" id="PTHR37804">
    <property type="entry name" value="CDAA REGULATORY PROTEIN CDAR"/>
    <property type="match status" value="1"/>
</dbReference>
<dbReference type="Gene3D" id="2.170.120.40">
    <property type="entry name" value="YbbR-like domain"/>
    <property type="match status" value="2"/>
</dbReference>
<name>A0AA96RDW0_9BACL</name>
<dbReference type="InterPro" id="IPR053154">
    <property type="entry name" value="c-di-AMP_regulator"/>
</dbReference>
<feature type="compositionally biased region" description="Low complexity" evidence="1">
    <location>
        <begin position="431"/>
        <end position="440"/>
    </location>
</feature>
<gene>
    <name evidence="2" type="ORF">MJA45_01650</name>
</gene>
<dbReference type="RefSeq" id="WP_315605559.1">
    <property type="nucleotide sequence ID" value="NZ_CP130318.1"/>
</dbReference>
<feature type="region of interest" description="Disordered" evidence="1">
    <location>
        <begin position="401"/>
        <end position="468"/>
    </location>
</feature>
<dbReference type="Pfam" id="PF07949">
    <property type="entry name" value="YbbR"/>
    <property type="match status" value="3"/>
</dbReference>
<keyword evidence="3" id="KW-1185">Reference proteome</keyword>
<accession>A0AA96RDW0</accession>
<protein>
    <submittedName>
        <fullName evidence="2">CdaR family protein</fullName>
    </submittedName>
</protein>
<evidence type="ECO:0000256" key="1">
    <source>
        <dbReference type="SAM" id="MobiDB-lite"/>
    </source>
</evidence>
<evidence type="ECO:0000313" key="3">
    <source>
        <dbReference type="Proteomes" id="UP001305702"/>
    </source>
</evidence>
<sequence>MDKWLQNNNVVKVIALLAGILLWIVVHMDVQSSSTGSGSLVREDKVNNVAITPKYDSDQYYIKSIEPAEATVVLRWKESSLRRVNTGNLQVELDLSRYTEGQHVIPLRATGVSDWVTAEVIPQTVKVVIEKKEKKVVPVVINVTGTPADGYKAGQPVIKPNRVQVTVPESRLEEVDAAKADISVDKATGNISKQVKLTVYDKAGKPIEGIVNPQLVEVEVPVTSPFKQMPLQVKVTGQPAAGFSVESITQVPDQVTVYAPEDVLNKLEFYEGLQIDLTGLKESKKMTMDIPLKNKATQVTPNKVEVSISVVPSTVKVVDNVPITLVGDNPGFTAKLVTPDTGKVSIQLEGAPAILDKLKPQDVQAVADVSNLSPGRHELNITWNLPMFVKKPATDYKAVVEVTGGGNPAPSPTAKPSPSPVTPTPSPSPSSAPAQSKPTETPTPTPVPSSTATPTPGASTSPAASTVP</sequence>
<feature type="compositionally biased region" description="Pro residues" evidence="1">
    <location>
        <begin position="409"/>
        <end position="430"/>
    </location>
</feature>